<accession>A0A832V1N6</accession>
<dbReference type="EMBL" id="DVAD01000007">
    <property type="protein sequence ID" value="HIJ99396.1"/>
    <property type="molecule type" value="Genomic_DNA"/>
</dbReference>
<comment type="caution">
    <text evidence="2">The sequence shown here is derived from an EMBL/GenBank/DDBJ whole genome shotgun (WGS) entry which is preliminary data.</text>
</comment>
<organism evidence="2 3">
    <name type="scientific">Candidatus Undinarchaeum marinum</name>
    <dbReference type="NCBI Taxonomy" id="2756141"/>
    <lineage>
        <taxon>Archaea</taxon>
        <taxon>Candidatus Undinarchaeota</taxon>
        <taxon>Candidatus Undinarchaeia</taxon>
        <taxon>Candidatus Undinarchaeales</taxon>
        <taxon>Candidatus Undinarchaeaceae</taxon>
        <taxon>Candidatus Undinarchaeum</taxon>
    </lineage>
</organism>
<evidence type="ECO:0000313" key="3">
    <source>
        <dbReference type="Proteomes" id="UP000604391"/>
    </source>
</evidence>
<gene>
    <name evidence="2" type="ORF">H1011_01055</name>
</gene>
<protein>
    <submittedName>
        <fullName evidence="2">Uncharacterized protein</fullName>
    </submittedName>
</protein>
<sequence>MWERNIEPAVVVTKWVRTFDDTQVAGLLTEEGDSVTIVDLKITLDEIIENLGEGWSTRIKIEEQSAGNGAILEMNKLTYEGEDALRGYDEIDRHLNVYPNLDLHATVTYNGNEYHIGPDYNKVVYDCPSFAQCSGNSYSVEWMFFPDDAEATYYVTDHDTGALNLESPVDIGYVIQYFNLDEEGRHMTREYEGGITNNAGKFTTKFYTTPDTDSFILAYDKQAGIPANQKDFETTLVDIEILDRLDLYNMGESIIVDTMMTPGEEQLPLGEAREGDEEGEPTDGLGGFDTGGVGGGLQ</sequence>
<evidence type="ECO:0000256" key="1">
    <source>
        <dbReference type="SAM" id="MobiDB-lite"/>
    </source>
</evidence>
<dbReference type="AlphaFoldDB" id="A0A832V1N6"/>
<evidence type="ECO:0000313" key="2">
    <source>
        <dbReference type="EMBL" id="HIJ99396.1"/>
    </source>
</evidence>
<feature type="region of interest" description="Disordered" evidence="1">
    <location>
        <begin position="271"/>
        <end position="298"/>
    </location>
</feature>
<name>A0A832V1N6_9ARCH</name>
<reference evidence="2 3" key="1">
    <citation type="journal article" name="Nat. Commun.">
        <title>Undinarchaeota illuminate DPANN phylogeny and the impact of gene transfer on archaeal evolution.</title>
        <authorList>
            <person name="Dombrowski N."/>
            <person name="Williams T.A."/>
            <person name="Sun J."/>
            <person name="Woodcroft B.J."/>
            <person name="Lee J.H."/>
            <person name="Minh B.Q."/>
            <person name="Rinke C."/>
            <person name="Spang A."/>
        </authorList>
    </citation>
    <scope>NUCLEOTIDE SEQUENCE [LARGE SCALE GENOMIC DNA]</scope>
    <source>
        <strain evidence="2">MAG_bin17</strain>
    </source>
</reference>
<dbReference type="Proteomes" id="UP000604391">
    <property type="component" value="Unassembled WGS sequence"/>
</dbReference>
<feature type="compositionally biased region" description="Gly residues" evidence="1">
    <location>
        <begin position="284"/>
        <end position="298"/>
    </location>
</feature>
<proteinExistence type="predicted"/>
<keyword evidence="3" id="KW-1185">Reference proteome</keyword>